<dbReference type="PIRSF" id="PIRSF001084">
    <property type="entry name" value="B-galactosidase"/>
    <property type="match status" value="1"/>
</dbReference>
<dbReference type="Gene3D" id="3.20.20.80">
    <property type="entry name" value="Glycosidases"/>
    <property type="match status" value="1"/>
</dbReference>
<evidence type="ECO:0000256" key="5">
    <source>
        <dbReference type="ARBA" id="ARBA00023295"/>
    </source>
</evidence>
<sequence>MFYGGDYNPEQWPEEVWREDVALMRAAGVTLVTVGVFAWSVLEPAPGRYAFGWLDTVLDGLADAGIRVALATPTAAPPPWFSRLHPETLPVGPDGVRRAHGSRDTYCASAPAYRAAARRLAGALADRYRRHPALAMWRVHNEYGTTCHCDLTAVAFRGWLRRHYGSLDALNDAWTTTFWSQRYGDWAEIQPPRATQYLANPTQVLDFRRFTSDELLDAYREQRDVLRAAAPGVPVTTNFVLGDWVPVDHLRWAREVDLVAVDHYPAESGPAAEEEAAFLADLARGWALDGTGRPDWLLMETAPNLIHTRDRMHAKEPGRMTRHALAAVARGSRGAMFFQWRASRGGAEVFHSAVVPHAGADTRVHREAAALGATLARTAEMLSAPVEARVAVGFHEPSQWALAATVLPARAVDHRAEARHAHRALARAGLTCDVVGGLDGLARYALLVLPCWYLLTDEQAAALAGWVSGGGHLVATYLTGVADDRARVRTGGYPGALRDLLGVRVEEFRPPAGNADRPLTDGARGSVWSELVHLAGAEATLRYADGPPAVTRHPVGSGEAWYVSTRLDDDAYATLLATVATRAGVAPVRPRPPAGVELVHRAAAGRRWLVAINHGDRLYDLRADGLDLLTGAPVTPADPLRPGATLVVRCATGSGPRPRPGDPDDRQQQHDLDDDPDDVVDPALTDERGRRRHRVEQAHHDVGDPADRGPGDE</sequence>
<feature type="domain" description="Glycoside hydrolase family 42 N-terminal" evidence="8">
    <location>
        <begin position="6"/>
        <end position="376"/>
    </location>
</feature>
<comment type="similarity">
    <text evidence="2 6">Belongs to the glycosyl hydrolase 42 family.</text>
</comment>
<dbReference type="InterPro" id="IPR013529">
    <property type="entry name" value="Glyco_hydro_42_N"/>
</dbReference>
<gene>
    <name evidence="10" type="ORF">Asi02nite_25370</name>
</gene>
<dbReference type="EMBL" id="BONE01000017">
    <property type="protein sequence ID" value="GIF73019.1"/>
    <property type="molecule type" value="Genomic_DNA"/>
</dbReference>
<dbReference type="SUPFAM" id="SSF51445">
    <property type="entry name" value="(Trans)glycosidases"/>
    <property type="match status" value="1"/>
</dbReference>
<name>A0ABQ4CNZ2_9ACTN</name>
<feature type="domain" description="Beta-galactosidase trimerisation" evidence="9">
    <location>
        <begin position="388"/>
        <end position="585"/>
    </location>
</feature>
<reference evidence="10 11" key="1">
    <citation type="submission" date="2021-01" db="EMBL/GenBank/DDBJ databases">
        <title>Whole genome shotgun sequence of Asanoa siamensis NBRC 107932.</title>
        <authorList>
            <person name="Komaki H."/>
            <person name="Tamura T."/>
        </authorList>
    </citation>
    <scope>NUCLEOTIDE SEQUENCE [LARGE SCALE GENOMIC DNA]</scope>
    <source>
        <strain evidence="10 11">NBRC 107932</strain>
    </source>
</reference>
<dbReference type="InterPro" id="IPR017853">
    <property type="entry name" value="GH"/>
</dbReference>
<evidence type="ECO:0000256" key="6">
    <source>
        <dbReference type="PIRNR" id="PIRNR001084"/>
    </source>
</evidence>
<evidence type="ECO:0000256" key="4">
    <source>
        <dbReference type="ARBA" id="ARBA00022801"/>
    </source>
</evidence>
<feature type="compositionally biased region" description="Basic and acidic residues" evidence="7">
    <location>
        <begin position="659"/>
        <end position="671"/>
    </location>
</feature>
<dbReference type="EC" id="3.2.1.23" evidence="3 6"/>
<feature type="compositionally biased region" description="Basic and acidic residues" evidence="7">
    <location>
        <begin position="685"/>
        <end position="713"/>
    </location>
</feature>
<dbReference type="InterPro" id="IPR029062">
    <property type="entry name" value="Class_I_gatase-like"/>
</dbReference>
<comment type="catalytic activity">
    <reaction evidence="1 6">
        <text>Hydrolysis of terminal non-reducing beta-D-galactose residues in beta-D-galactosides.</text>
        <dbReference type="EC" id="3.2.1.23"/>
    </reaction>
</comment>
<proteinExistence type="inferred from homology"/>
<dbReference type="SUPFAM" id="SSF52317">
    <property type="entry name" value="Class I glutamine amidotransferase-like"/>
    <property type="match status" value="1"/>
</dbReference>
<dbReference type="InterPro" id="IPR003476">
    <property type="entry name" value="Glyco_hydro_42"/>
</dbReference>
<organism evidence="10 11">
    <name type="scientific">Asanoa siamensis</name>
    <dbReference type="NCBI Taxonomy" id="926357"/>
    <lineage>
        <taxon>Bacteria</taxon>
        <taxon>Bacillati</taxon>
        <taxon>Actinomycetota</taxon>
        <taxon>Actinomycetes</taxon>
        <taxon>Micromonosporales</taxon>
        <taxon>Micromonosporaceae</taxon>
        <taxon>Asanoa</taxon>
    </lineage>
</organism>
<evidence type="ECO:0000256" key="2">
    <source>
        <dbReference type="ARBA" id="ARBA00005940"/>
    </source>
</evidence>
<comment type="caution">
    <text evidence="10">The sequence shown here is derived from an EMBL/GenBank/DDBJ whole genome shotgun (WGS) entry which is preliminary data.</text>
</comment>
<evidence type="ECO:0000259" key="9">
    <source>
        <dbReference type="Pfam" id="PF08532"/>
    </source>
</evidence>
<evidence type="ECO:0000256" key="1">
    <source>
        <dbReference type="ARBA" id="ARBA00001412"/>
    </source>
</evidence>
<keyword evidence="11" id="KW-1185">Reference proteome</keyword>
<evidence type="ECO:0000256" key="3">
    <source>
        <dbReference type="ARBA" id="ARBA00012756"/>
    </source>
</evidence>
<dbReference type="RefSeq" id="WP_203712763.1">
    <property type="nucleotide sequence ID" value="NZ_BONE01000017.1"/>
</dbReference>
<dbReference type="InterPro" id="IPR013738">
    <property type="entry name" value="Beta_galactosidase_Trimer"/>
</dbReference>
<dbReference type="InterPro" id="IPR013780">
    <property type="entry name" value="Glyco_hydro_b"/>
</dbReference>
<keyword evidence="5 6" id="KW-0326">Glycosidase</keyword>
<protein>
    <recommendedName>
        <fullName evidence="3 6">Beta-galactosidase</fullName>
        <shortName evidence="6">Beta-gal</shortName>
        <ecNumber evidence="3 6">3.2.1.23</ecNumber>
    </recommendedName>
</protein>
<keyword evidence="4 6" id="KW-0378">Hydrolase</keyword>
<dbReference type="PANTHER" id="PTHR36447">
    <property type="entry name" value="BETA-GALACTOSIDASE GANA"/>
    <property type="match status" value="1"/>
</dbReference>
<dbReference type="CDD" id="cd03143">
    <property type="entry name" value="A4_beta-galactosidase_middle_domain"/>
    <property type="match status" value="1"/>
</dbReference>
<dbReference type="Gene3D" id="2.60.40.1180">
    <property type="entry name" value="Golgi alpha-mannosidase II"/>
    <property type="match status" value="1"/>
</dbReference>
<dbReference type="Pfam" id="PF08532">
    <property type="entry name" value="Glyco_hydro_42M"/>
    <property type="match status" value="1"/>
</dbReference>
<dbReference type="Gene3D" id="3.40.50.880">
    <property type="match status" value="1"/>
</dbReference>
<evidence type="ECO:0000313" key="10">
    <source>
        <dbReference type="EMBL" id="GIF73019.1"/>
    </source>
</evidence>
<evidence type="ECO:0000259" key="8">
    <source>
        <dbReference type="Pfam" id="PF02449"/>
    </source>
</evidence>
<dbReference type="PANTHER" id="PTHR36447:SF1">
    <property type="entry name" value="BETA-GALACTOSIDASE GANA"/>
    <property type="match status" value="1"/>
</dbReference>
<evidence type="ECO:0000256" key="7">
    <source>
        <dbReference type="SAM" id="MobiDB-lite"/>
    </source>
</evidence>
<dbReference type="Proteomes" id="UP000604117">
    <property type="component" value="Unassembled WGS sequence"/>
</dbReference>
<dbReference type="Pfam" id="PF02449">
    <property type="entry name" value="Glyco_hydro_42"/>
    <property type="match status" value="1"/>
</dbReference>
<feature type="region of interest" description="Disordered" evidence="7">
    <location>
        <begin position="650"/>
        <end position="713"/>
    </location>
</feature>
<evidence type="ECO:0000313" key="11">
    <source>
        <dbReference type="Proteomes" id="UP000604117"/>
    </source>
</evidence>
<accession>A0ABQ4CNZ2</accession>